<organism evidence="3 4">
    <name type="scientific">Agromyces ramosus</name>
    <dbReference type="NCBI Taxonomy" id="33879"/>
    <lineage>
        <taxon>Bacteria</taxon>
        <taxon>Bacillati</taxon>
        <taxon>Actinomycetota</taxon>
        <taxon>Actinomycetes</taxon>
        <taxon>Micrococcales</taxon>
        <taxon>Microbacteriaceae</taxon>
        <taxon>Agromyces</taxon>
    </lineage>
</organism>
<evidence type="ECO:0000313" key="3">
    <source>
        <dbReference type="EMBL" id="RZS64183.1"/>
    </source>
</evidence>
<feature type="domain" description="SpaA-like prealbumin fold" evidence="2">
    <location>
        <begin position="306"/>
        <end position="412"/>
    </location>
</feature>
<dbReference type="AlphaFoldDB" id="A0A4Q7MAD4"/>
<dbReference type="Proteomes" id="UP000293289">
    <property type="component" value="Unassembled WGS sequence"/>
</dbReference>
<dbReference type="RefSeq" id="WP_130353454.1">
    <property type="nucleotide sequence ID" value="NZ_SGWY01000003.1"/>
</dbReference>
<feature type="compositionally biased region" description="Low complexity" evidence="1">
    <location>
        <begin position="106"/>
        <end position="116"/>
    </location>
</feature>
<name>A0A4Q7MAD4_9MICO</name>
<reference evidence="3 4" key="1">
    <citation type="submission" date="2019-02" db="EMBL/GenBank/DDBJ databases">
        <title>Genomic Encyclopedia of Type Strains, Phase IV (KMG-IV): sequencing the most valuable type-strain genomes for metagenomic binning, comparative biology and taxonomic classification.</title>
        <authorList>
            <person name="Goeker M."/>
        </authorList>
    </citation>
    <scope>NUCLEOTIDE SEQUENCE [LARGE SCALE GENOMIC DNA]</scope>
    <source>
        <strain evidence="3 4">DSM 43045</strain>
    </source>
</reference>
<dbReference type="GO" id="GO:0005975">
    <property type="term" value="P:carbohydrate metabolic process"/>
    <property type="evidence" value="ECO:0007669"/>
    <property type="project" value="UniProtKB-ARBA"/>
</dbReference>
<dbReference type="InterPro" id="IPR055371">
    <property type="entry name" value="SpaA_PFL_dom_4"/>
</dbReference>
<dbReference type="Gene3D" id="2.60.40.10">
    <property type="entry name" value="Immunoglobulins"/>
    <property type="match status" value="1"/>
</dbReference>
<protein>
    <recommendedName>
        <fullName evidence="2">SpaA-like prealbumin fold domain-containing protein</fullName>
    </recommendedName>
</protein>
<accession>A0A4Q7MAD4</accession>
<dbReference type="InterPro" id="IPR013783">
    <property type="entry name" value="Ig-like_fold"/>
</dbReference>
<comment type="caution">
    <text evidence="3">The sequence shown here is derived from an EMBL/GenBank/DDBJ whole genome shotgun (WGS) entry which is preliminary data.</text>
</comment>
<gene>
    <name evidence="3" type="ORF">EV187_2563</name>
</gene>
<dbReference type="EMBL" id="SGWY01000003">
    <property type="protein sequence ID" value="RZS64183.1"/>
    <property type="molecule type" value="Genomic_DNA"/>
</dbReference>
<dbReference type="SUPFAM" id="SSF49478">
    <property type="entry name" value="Cna protein B-type domain"/>
    <property type="match status" value="1"/>
</dbReference>
<keyword evidence="4" id="KW-1185">Reference proteome</keyword>
<evidence type="ECO:0000259" key="2">
    <source>
        <dbReference type="Pfam" id="PF24514"/>
    </source>
</evidence>
<feature type="region of interest" description="Disordered" evidence="1">
    <location>
        <begin position="86"/>
        <end position="116"/>
    </location>
</feature>
<proteinExistence type="predicted"/>
<feature type="domain" description="SpaA-like prealbumin fold" evidence="2">
    <location>
        <begin position="417"/>
        <end position="509"/>
    </location>
</feature>
<sequence>MPFLNRPRADLADCPPPERRRSRIVAIAAAGALVLTGVIAAGPAQASHPEVSLPNSNFEIEPDANLKLDDAAPSIDWASVAETRKADAASGTGDDSFGQGSKEDTPVPSVVSGSIPPNKSDLKNFGTYFEDKATGDDFLHMFWHRVQDPTGTTNMDFEFNQSRTLSSNGVTPVRSTGDLLIQYDLANGGTVPELFLSRWVTTGAGSLCEAANATPCWGDRVNLSAAGIATGSINLTAIPNGESDGLGPISARTFGEASVNFTQLTGGGCTPFGSAYLKSRSSDSFTAAMKDFIAPAAIDLNTCATVIIRKQTNPDEAANTSLFDFSKSFATQPASVDTFSLADDGVKSYTGTVPFGAGYTVSENLLTMPTGYEFDNVNCSASTGVTPVINGETVTFAIDASSDVLDCTYTNAAKGTIIVEKETSDGFGTFAFTSATLPDTAFDLTTTAPGAAGKDSESFSDLTPGTYDVAETVPANWNLTSATCDDGSDPASIDLSAGETVTCKFVNARERGAILITKTAKHADDPDNEIPHAGVTFTVTGNGIPAGTTAVTDANGQACVGGLLVSDLPGIGAYTVTETVPAGYHVISTNPQTAWVSESEADCDPITPGASLAFENMPLTNLTVSVDSQIVGGTSSTIDCVPGLPDPDFTTPASGDGSLTLSDLEPQLVVCSILIDP</sequence>
<dbReference type="OrthoDB" id="3985100at2"/>
<evidence type="ECO:0000256" key="1">
    <source>
        <dbReference type="SAM" id="MobiDB-lite"/>
    </source>
</evidence>
<dbReference type="Pfam" id="PF24514">
    <property type="entry name" value="SpaA_4"/>
    <property type="match status" value="2"/>
</dbReference>
<evidence type="ECO:0000313" key="4">
    <source>
        <dbReference type="Proteomes" id="UP000293289"/>
    </source>
</evidence>